<evidence type="ECO:0000256" key="1">
    <source>
        <dbReference type="SAM" id="MobiDB-lite"/>
    </source>
</evidence>
<dbReference type="Proteomes" id="UP000800093">
    <property type="component" value="Unassembled WGS sequence"/>
</dbReference>
<feature type="region of interest" description="Disordered" evidence="1">
    <location>
        <begin position="129"/>
        <end position="169"/>
    </location>
</feature>
<feature type="region of interest" description="Disordered" evidence="1">
    <location>
        <begin position="43"/>
        <end position="105"/>
    </location>
</feature>
<feature type="compositionally biased region" description="Low complexity" evidence="1">
    <location>
        <begin position="43"/>
        <end position="59"/>
    </location>
</feature>
<feature type="region of interest" description="Disordered" evidence="1">
    <location>
        <begin position="332"/>
        <end position="352"/>
    </location>
</feature>
<accession>A0A9P4N869</accession>
<organism evidence="3 4">
    <name type="scientific">Lojkania enalia</name>
    <dbReference type="NCBI Taxonomy" id="147567"/>
    <lineage>
        <taxon>Eukaryota</taxon>
        <taxon>Fungi</taxon>
        <taxon>Dikarya</taxon>
        <taxon>Ascomycota</taxon>
        <taxon>Pezizomycotina</taxon>
        <taxon>Dothideomycetes</taxon>
        <taxon>Pleosporomycetidae</taxon>
        <taxon>Pleosporales</taxon>
        <taxon>Pleosporales incertae sedis</taxon>
        <taxon>Lojkania</taxon>
    </lineage>
</organism>
<feature type="transmembrane region" description="Helical" evidence="2">
    <location>
        <begin position="193"/>
        <end position="213"/>
    </location>
</feature>
<evidence type="ECO:0000256" key="2">
    <source>
        <dbReference type="SAM" id="Phobius"/>
    </source>
</evidence>
<sequence>MPLPSFLRSPQLDQGDGTPATQSTAWFGGFYNSARTVVNGSSIYSNSPPPSNNNTPKLPFLGFLRRPQSPPTPVIIPEDDTPRESSDSRSPLQPHHTAGSYTRAIAPLENNLRSPELVYDNRHPADVPLDYNGSVDPETQQIQEDIHRRRRRRHRKRKHHHQHRHRSTHWVRRKTDKGVCFPFIKSQAARGKCIACLISGLFLMTVLTIYLTLALTRKDLGQEVHVLFIMVILATTIFFCHSLIRLFMLALHPPPETPRIPDMTGPEGFQPVRPIRVHLARDEELGDVDLEAGNESQDVEKPAKVVHPPPAYGLWRSSVRVNPNLLHWQRVENPVPQSPHPAPSRNGSLASAEGPVGEVIRENTGPRPPSYASEDGVSYVVEARPRSVAPSHTGVSDIHPAWRPGYAVSEVPAWNLPRRV</sequence>
<keyword evidence="2" id="KW-0812">Transmembrane</keyword>
<gene>
    <name evidence="3" type="ORF">CC78DRAFT_19836</name>
</gene>
<keyword evidence="4" id="KW-1185">Reference proteome</keyword>
<dbReference type="OrthoDB" id="5417811at2759"/>
<evidence type="ECO:0000313" key="4">
    <source>
        <dbReference type="Proteomes" id="UP000800093"/>
    </source>
</evidence>
<comment type="caution">
    <text evidence="3">The sequence shown here is derived from an EMBL/GenBank/DDBJ whole genome shotgun (WGS) entry which is preliminary data.</text>
</comment>
<feature type="region of interest" description="Disordered" evidence="1">
    <location>
        <begin position="1"/>
        <end position="23"/>
    </location>
</feature>
<keyword evidence="2" id="KW-0472">Membrane</keyword>
<reference evidence="4" key="1">
    <citation type="journal article" date="2020" name="Stud. Mycol.">
        <title>101 Dothideomycetes genomes: A test case for predicting lifestyles and emergence of pathogens.</title>
        <authorList>
            <person name="Haridas S."/>
            <person name="Albert R."/>
            <person name="Binder M."/>
            <person name="Bloem J."/>
            <person name="LaButti K."/>
            <person name="Salamov A."/>
            <person name="Andreopoulos B."/>
            <person name="Baker S."/>
            <person name="Barry K."/>
            <person name="Bills G."/>
            <person name="Bluhm B."/>
            <person name="Cannon C."/>
            <person name="Castanera R."/>
            <person name="Culley D."/>
            <person name="Daum C."/>
            <person name="Ezra D."/>
            <person name="Gonzalez J."/>
            <person name="Henrissat B."/>
            <person name="Kuo A."/>
            <person name="Liang C."/>
            <person name="Lipzen A."/>
            <person name="Lutzoni F."/>
            <person name="Magnuson J."/>
            <person name="Mondo S."/>
            <person name="Nolan M."/>
            <person name="Ohm R."/>
            <person name="Pangilinan J."/>
            <person name="Park H.-J."/>
            <person name="Ramirez L."/>
            <person name="Alfaro M."/>
            <person name="Sun H."/>
            <person name="Tritt A."/>
            <person name="Yoshinaga Y."/>
            <person name="Zwiers L.-H."/>
            <person name="Turgeon B."/>
            <person name="Goodwin S."/>
            <person name="Spatafora J."/>
            <person name="Crous P."/>
            <person name="Grigoriev I."/>
        </authorList>
    </citation>
    <scope>NUCLEOTIDE SEQUENCE [LARGE SCALE GENOMIC DNA]</scope>
    <source>
        <strain evidence="4">CBS 304.66</strain>
    </source>
</reference>
<feature type="compositionally biased region" description="Basic residues" evidence="1">
    <location>
        <begin position="148"/>
        <end position="169"/>
    </location>
</feature>
<protein>
    <submittedName>
        <fullName evidence="3">Uncharacterized protein</fullName>
    </submittedName>
</protein>
<keyword evidence="2" id="KW-1133">Transmembrane helix</keyword>
<dbReference type="EMBL" id="ML986587">
    <property type="protein sequence ID" value="KAF2268304.1"/>
    <property type="molecule type" value="Genomic_DNA"/>
</dbReference>
<evidence type="ECO:0000313" key="3">
    <source>
        <dbReference type="EMBL" id="KAF2268304.1"/>
    </source>
</evidence>
<proteinExistence type="predicted"/>
<dbReference type="AlphaFoldDB" id="A0A9P4N869"/>
<name>A0A9P4N869_9PLEO</name>
<feature type="transmembrane region" description="Helical" evidence="2">
    <location>
        <begin position="225"/>
        <end position="244"/>
    </location>
</feature>